<dbReference type="Proteomes" id="UP000515819">
    <property type="component" value="Chromosome"/>
</dbReference>
<organism evidence="4 5">
    <name type="scientific">Wujia chipingensis</name>
    <dbReference type="NCBI Taxonomy" id="2763670"/>
    <lineage>
        <taxon>Bacteria</taxon>
        <taxon>Bacillati</taxon>
        <taxon>Bacillota</taxon>
        <taxon>Clostridia</taxon>
        <taxon>Lachnospirales</taxon>
        <taxon>Lachnospiraceae</taxon>
        <taxon>Wujia</taxon>
    </lineage>
</organism>
<name>A0A7G9FIZ9_9FIRM</name>
<sequence length="507" mass="55221">MKRKHIARKIFAMTIAATMCMGLSPAGSVLAASDQMVSYTAVQADPTQPTTQEPATTQADTNTKDDKDTQSETVTLNIDNENQYDGMEKPYAQGYVPINANGSVRIVFPILSEGELRGNTLRAALDLGDAQTAPFVFKNYEKDIRLQTVKVNANTKEVSAYVADFTVELKGKRTNGSYPVILKVTAKDTKGNAVEQEFTTYVTISDGIDPDATTEAVVEPVAEDLPTFAPKVMVKSYKYSKSEIQPGDEVKADIVLLNTSKENTVKNMTIAVTADTESFTLLSQSDSVYIEKLAPQEEKTITFSYRINAKTAAGQYDLELAMDYADGEGNTYSTSGKAKITVQQSSEMQFDDLSFPSEVVVADVVEAKVQAMNLGRSKIYNVRAEIAADGLKPQGTIFIGDMEAGTAATGSTQVSVSSLSGSKLYGNTEGTVTYYYEDESGKEYTEEVTFTTTIKSPFSDQKEETTPDNTNQWWVIMAVVIGCIAVAAGVIIVRKIHLKKQDEEDTE</sequence>
<evidence type="ECO:0000256" key="1">
    <source>
        <dbReference type="SAM" id="MobiDB-lite"/>
    </source>
</evidence>
<feature type="region of interest" description="Disordered" evidence="1">
    <location>
        <begin position="44"/>
        <end position="70"/>
    </location>
</feature>
<dbReference type="InterPro" id="IPR013783">
    <property type="entry name" value="Ig-like_fold"/>
</dbReference>
<dbReference type="PANTHER" id="PTHR35902:SF6">
    <property type="entry name" value="CONSERVED WITHIN P. AEROPHILUM"/>
    <property type="match status" value="1"/>
</dbReference>
<evidence type="ECO:0000256" key="3">
    <source>
        <dbReference type="SAM" id="SignalP"/>
    </source>
</evidence>
<dbReference type="PANTHER" id="PTHR35902">
    <property type="entry name" value="S-LAYER DOMAIN-LIKE PROTEIN-RELATED"/>
    <property type="match status" value="1"/>
</dbReference>
<proteinExistence type="predicted"/>
<evidence type="ECO:0000256" key="2">
    <source>
        <dbReference type="SAM" id="Phobius"/>
    </source>
</evidence>
<dbReference type="EMBL" id="CP060632">
    <property type="protein sequence ID" value="QNL98530.1"/>
    <property type="molecule type" value="Genomic_DNA"/>
</dbReference>
<keyword evidence="2" id="KW-0812">Transmembrane</keyword>
<dbReference type="RefSeq" id="WP_249320872.1">
    <property type="nucleotide sequence ID" value="NZ_CP060632.1"/>
</dbReference>
<dbReference type="KEGG" id="wcp:H9Q76_07095"/>
<protein>
    <submittedName>
        <fullName evidence="4">Uncharacterized protein</fullName>
    </submittedName>
</protein>
<keyword evidence="5" id="KW-1185">Reference proteome</keyword>
<evidence type="ECO:0000313" key="4">
    <source>
        <dbReference type="EMBL" id="QNL98530.1"/>
    </source>
</evidence>
<dbReference type="Gene3D" id="2.60.40.10">
    <property type="entry name" value="Immunoglobulins"/>
    <property type="match status" value="1"/>
</dbReference>
<evidence type="ECO:0000313" key="5">
    <source>
        <dbReference type="Proteomes" id="UP000515819"/>
    </source>
</evidence>
<reference evidence="4 5" key="1">
    <citation type="submission" date="2020-08" db="EMBL/GenBank/DDBJ databases">
        <authorList>
            <person name="Liu C."/>
            <person name="Sun Q."/>
        </authorList>
    </citation>
    <scope>NUCLEOTIDE SEQUENCE [LARGE SCALE GENOMIC DNA]</scope>
    <source>
        <strain evidence="4 5">NSJ-4</strain>
    </source>
</reference>
<feature type="signal peptide" evidence="3">
    <location>
        <begin position="1"/>
        <end position="31"/>
    </location>
</feature>
<keyword evidence="3" id="KW-0732">Signal</keyword>
<feature type="chain" id="PRO_5028972876" evidence="3">
    <location>
        <begin position="32"/>
        <end position="507"/>
    </location>
</feature>
<feature type="transmembrane region" description="Helical" evidence="2">
    <location>
        <begin position="473"/>
        <end position="493"/>
    </location>
</feature>
<keyword evidence="2" id="KW-1133">Transmembrane helix</keyword>
<gene>
    <name evidence="4" type="ORF">H9Q76_07095</name>
</gene>
<keyword evidence="2" id="KW-0472">Membrane</keyword>
<dbReference type="AlphaFoldDB" id="A0A7G9FIZ9"/>
<feature type="compositionally biased region" description="Low complexity" evidence="1">
    <location>
        <begin position="44"/>
        <end position="61"/>
    </location>
</feature>
<accession>A0A7G9FIZ9</accession>